<dbReference type="KEGG" id="cnr:EB819_04785"/>
<comment type="caution">
    <text evidence="3">The sequence shown here is derived from an EMBL/GenBank/DDBJ whole genome shotgun (WGS) entry which is preliminary data.</text>
</comment>
<protein>
    <submittedName>
        <fullName evidence="3">Gliding motility-associated C-terminal domain protein</fullName>
    </submittedName>
</protein>
<feature type="domain" description="Ig-like" evidence="2">
    <location>
        <begin position="2004"/>
        <end position="2075"/>
    </location>
</feature>
<reference evidence="3 4" key="1">
    <citation type="submission" date="2016-09" db="EMBL/GenBank/DDBJ databases">
        <authorList>
            <person name="Capua I."/>
            <person name="De Benedictis P."/>
            <person name="Joannis T."/>
            <person name="Lombin L.H."/>
            <person name="Cattoli G."/>
        </authorList>
    </citation>
    <scope>NUCLEOTIDE SEQUENCE [LARGE SCALE GENOMIC DNA]</scope>
    <source>
        <strain evidence="3 4">NRS-1</strain>
    </source>
</reference>
<dbReference type="OrthoDB" id="607469at2"/>
<evidence type="ECO:0000313" key="4">
    <source>
        <dbReference type="Proteomes" id="UP000095601"/>
    </source>
</evidence>
<feature type="signal peptide" evidence="1">
    <location>
        <begin position="1"/>
        <end position="21"/>
    </location>
</feature>
<evidence type="ECO:0000313" key="3">
    <source>
        <dbReference type="EMBL" id="OEL10942.1"/>
    </source>
</evidence>
<dbReference type="Pfam" id="PF13585">
    <property type="entry name" value="CHU_C"/>
    <property type="match status" value="1"/>
</dbReference>
<dbReference type="InterPro" id="IPR036278">
    <property type="entry name" value="Sialidase_sf"/>
</dbReference>
<dbReference type="InterPro" id="IPR026341">
    <property type="entry name" value="T9SS_type_B"/>
</dbReference>
<dbReference type="SUPFAM" id="SSF50939">
    <property type="entry name" value="Sialidases"/>
    <property type="match status" value="2"/>
</dbReference>
<keyword evidence="1" id="KW-0732">Signal</keyword>
<feature type="chain" id="PRO_5009186924" evidence="1">
    <location>
        <begin position="22"/>
        <end position="2395"/>
    </location>
</feature>
<dbReference type="STRING" id="237258.SAMN04489756_11383"/>
<gene>
    <name evidence="3" type="ORF">BHF72_2531</name>
</gene>
<dbReference type="SUPFAM" id="SSF110296">
    <property type="entry name" value="Oligoxyloglucan reducing end-specific cellobiohydrolase"/>
    <property type="match status" value="2"/>
</dbReference>
<dbReference type="Proteomes" id="UP000095601">
    <property type="component" value="Unassembled WGS sequence"/>
</dbReference>
<sequence>MKYFYSLVLFFSLFVSKETFAQNSPEISVPKIYDDANGEIITNPQLIESIIAKRKSAMAQAQKKISKTSAAQTAVEMCSNGGFEQHETTAGNTHLKHFLYTTGDQSGPTECKAITNVADQNINIFDPNNTNIMATTVPANYIDKYIGDIKAFDQYALKVNYSDSYSMSSSVQGKRYKTNNENFLKFNFKVVLQTVYDSGHKDNQPFFKARVLNKNREVVSEFCLTGDEKNCIYTKIPDGGSSYVTLYTANWQSGMLDISAIPNNEEFTVEFIASRCGLMGHFGYAYIDDICFLHSNENVQGTVELDPLNKICPTTPVSVCGSYTIPNSGGISATVKKITLNLYDSSNKIIYSSSVPSTHDQVNKKFCFNLNASDFPNVTSANYNVGAVVEYDISGTTCSGTNFGSASDPDANPGWDISFMNCSSDCTIDLQSAKIYRCDTNGDGTEIFNLTDLESKLVSSSSGLSFSYFKNYNDAFSNINSITNYTSFNSPSATIYVRVNKSESCFKIIHANVEVKNPTVNISGILNVCSGSTVLTASAGSSYLWSTGEKTQSITVNAIGTYSVTVTDSYGCVNTGSVVIETSQTAVLPTLEVKQPSCNSSTGEIKVTSPASEYSFDNGVTWVKNNTWSNVSPGTYKVKVKTVNGCISYAQVVTIVLPASTYPNYTYKNPLFCGDKGSITITTSAAYYSFDGGATWGSSNTQDGLDPGIYKIMTKDINGCLSYINNVYINGVSLGYPQYSFVRPACTTKGSITIENQGDLYTFDGGATWVTSNTLSNLSPGTYSIAFKNNLGCLSDYQYVYLNDYSDMYPDYEIIQPVCGTGGSIIINTPGKEFSFDGGVTWITTNQKDDLKPGSYQIQVKDENGCLSQKNWAYINTPYLDYPQITLVQPTCTTNGTITVNTLNDFYSFDGGATWTTVNQKSLPPGSYQVLVKNNLGCISQENNVYLDNPVIPLADYTVVQPTCDTKGSITINTVAKEYSFDGGNTWSSSNTINNISSSTTYSLRIKSANGCMSQIVYIYISESKLPVPDYDVTNPSCGNIGSIKFNTVADFYSIDNGANWSSNPVFSPLKEGYYYLLIKNKNGCISETQYVYLDSKNSYMPKVTVTQPSCGTNGSIVINTVAEFYSINRGNTWVTSNTFTNLQPGYYYVQTKDKNDCISNQNIVYLKEFYLPEPKFTSTQPTCGVGGSITFTTTSDFYSVDGGNTWSTSNTFTNLKAGYYNPRIKNSLGCTSYYSSVSLNEFYLDRPDYSVVQPTCGNTGSITIATVADQYSFDGGNTWTTNPKLTGLKSGYYNIVIKNAKGCTSYPYGLSVNIKEYFLPKPLIKVVQPSCGKSGSISIGTSASQYSFDGGKTFTTNPILTAPTPGGYSIVIKNDLGCVSYPYYVYIQKYLTQSPRVSVVQPTCSNPYGTIYVNTPADQYSYDNGKTWTTDNTKTNLSVGTYYILTKNAQGCISDATYTYVNTPPSIPAAPLVTVKQPSACGVTDGSITINTTASSYSFNDGASWSSVNTKTNLGAGTYIIKIKSNSYSCESLTTVVNLDSGVLIAAPTYTATQPTCSVSTGSIAITSDGDSYSFDNGLSYIYGNTKTDLLPGTYYIKYRSKNGCTSEAQKVIIQKPSDLPAPQYTVAQPDCSNPLGSITITTSGALYSFDKGVTFSTSNVAKNLGPGTYDLMIKDAAGCISFISSVTVIAKPNITETPKFIVTHPTGCSSNMGSIKITTTANEYSFDDGKTWVNTSSMSLPSGSYYLRIKIGADCPSEKVLAVINAPSDAPKAPKYTVSQPLSCMNAFGSITITDSAAEYSFDDGKTYSTNPSSGNLAPGTYLIKVKNATGCESNAVTVTINKPTDYPPLPTVSVQQIDCLNASASITVTNSGAKFSIDNGLTWQTSNIFKNLSPNQYKVLIQNSKGCISEVTEVTIDTFVNPTPKPTAPSKQEFCIQDNAKISNLLATGNHLTWYDSLTGGNVLNANTLLTNGNTYYVSQKIGDCEGERIPVSVIIFQTPAPSSDATQTFCISENANLSKITITGNQIKWYDAVSGGNLLSSSTVLENAKTYYATQTLNNCESVSRTPVTVSLVTSTIVANDYVEKLCDLGNDKKEVINLTQYESKLLANTSGYQFKYYNAKMQVISTISTYSIALGNTDIYVNISTSKGCDKMVKLSFILNEVPTVELPKEIELCSVNDITLDAGSGYSQYEWTYNGKFYSDQQWIKPTNTGNYSVKVTNASGCSFRTSTQIISPVIPKIATINITNDTAIIIMESNNAYEYSLDGIHWQNNNLFSNLNNGVHSVYVRIKGKICSITQGSFTIFDIPHVITPNGDHVNDTWKIEGIEVYKGSTVQVFNRHGEIVLQTVIASSFEWNGKLAGRPLPTDNYFYVIKLSDGRVLTGNLLIKNRN</sequence>
<evidence type="ECO:0000259" key="2">
    <source>
        <dbReference type="Pfam" id="PF19081"/>
    </source>
</evidence>
<dbReference type="Gene3D" id="2.60.40.10">
    <property type="entry name" value="Immunoglobulins"/>
    <property type="match status" value="1"/>
</dbReference>
<proteinExistence type="predicted"/>
<dbReference type="NCBIfam" id="TIGR04131">
    <property type="entry name" value="Bac_Flav_CTERM"/>
    <property type="match status" value="1"/>
</dbReference>
<dbReference type="InterPro" id="IPR044023">
    <property type="entry name" value="Ig_7"/>
</dbReference>
<dbReference type="RefSeq" id="WP_069798932.1">
    <property type="nucleotide sequence ID" value="NZ_CP034157.1"/>
</dbReference>
<dbReference type="InterPro" id="IPR013783">
    <property type="entry name" value="Ig-like_fold"/>
</dbReference>
<dbReference type="PATRIC" id="fig|237258.4.peg.111"/>
<accession>A0A1E5UDI6</accession>
<feature type="domain" description="Ig-like" evidence="2">
    <location>
        <begin position="1929"/>
        <end position="1999"/>
    </location>
</feature>
<organism evidence="3 4">
    <name type="scientific">Cloacibacterium normanense</name>
    <dbReference type="NCBI Taxonomy" id="237258"/>
    <lineage>
        <taxon>Bacteria</taxon>
        <taxon>Pseudomonadati</taxon>
        <taxon>Bacteroidota</taxon>
        <taxon>Flavobacteriia</taxon>
        <taxon>Flavobacteriales</taxon>
        <taxon>Weeksellaceae</taxon>
    </lineage>
</organism>
<evidence type="ECO:0000256" key="1">
    <source>
        <dbReference type="SAM" id="SignalP"/>
    </source>
</evidence>
<dbReference type="EMBL" id="MKGI01000064">
    <property type="protein sequence ID" value="OEL10942.1"/>
    <property type="molecule type" value="Genomic_DNA"/>
</dbReference>
<dbReference type="Gene3D" id="2.120.10.10">
    <property type="match status" value="1"/>
</dbReference>
<keyword evidence="4" id="KW-1185">Reference proteome</keyword>
<name>A0A1E5UDI6_9FLAO</name>
<dbReference type="Pfam" id="PF19081">
    <property type="entry name" value="Ig_7"/>
    <property type="match status" value="2"/>
</dbReference>